<dbReference type="GO" id="GO:0046394">
    <property type="term" value="P:carboxylic acid biosynthetic process"/>
    <property type="evidence" value="ECO:0007669"/>
    <property type="project" value="UniProtKB-ARBA"/>
</dbReference>
<comment type="pathway">
    <text evidence="2">Amino-acid biosynthesis; L-isoleucine biosynthesis; L-isoleucine from 2-oxobutanoate: step 4/4.</text>
</comment>
<comment type="pathway">
    <text evidence="4">Amino-acid biosynthesis; L-leucine biosynthesis; L-leucine from 3-methyl-2-oxobutanoate: step 4/4.</text>
</comment>
<proteinExistence type="inferred from homology"/>
<evidence type="ECO:0000256" key="4">
    <source>
        <dbReference type="ARBA" id="ARBA00005072"/>
    </source>
</evidence>
<evidence type="ECO:0000256" key="7">
    <source>
        <dbReference type="ARBA" id="ARBA00022898"/>
    </source>
</evidence>
<dbReference type="InterPro" id="IPR050571">
    <property type="entry name" value="Class-IV_PLP-Dep_Aminotrnsfr"/>
</dbReference>
<dbReference type="OrthoDB" id="9805628at2"/>
<comment type="pathway">
    <text evidence="3">Amino-acid biosynthesis; L-valine biosynthesis; L-valine from pyruvate: step 4/4.</text>
</comment>
<comment type="catalytic activity">
    <reaction evidence="10">
        <text>L-leucine + 2-oxoglutarate = 4-methyl-2-oxopentanoate + L-glutamate</text>
        <dbReference type="Rhea" id="RHEA:18321"/>
        <dbReference type="ChEBI" id="CHEBI:16810"/>
        <dbReference type="ChEBI" id="CHEBI:17865"/>
        <dbReference type="ChEBI" id="CHEBI:29985"/>
        <dbReference type="ChEBI" id="CHEBI:57427"/>
        <dbReference type="EC" id="2.6.1.42"/>
    </reaction>
</comment>
<dbReference type="PROSITE" id="PS00770">
    <property type="entry name" value="AA_TRANSFER_CLASS_4"/>
    <property type="match status" value="1"/>
</dbReference>
<evidence type="ECO:0000256" key="12">
    <source>
        <dbReference type="RuleBase" id="RU004516"/>
    </source>
</evidence>
<evidence type="ECO:0000256" key="9">
    <source>
        <dbReference type="ARBA" id="ARBA00048798"/>
    </source>
</evidence>
<gene>
    <name evidence="13" type="ordered locus">Hoch_3367</name>
</gene>
<dbReference type="Proteomes" id="UP000001880">
    <property type="component" value="Chromosome"/>
</dbReference>
<dbReference type="PANTHER" id="PTHR42743">
    <property type="entry name" value="AMINO-ACID AMINOTRANSFERASE"/>
    <property type="match status" value="1"/>
</dbReference>
<dbReference type="InterPro" id="IPR001544">
    <property type="entry name" value="Aminotrans_IV"/>
</dbReference>
<name>D0LV28_HALO1</name>
<evidence type="ECO:0000256" key="8">
    <source>
        <dbReference type="ARBA" id="ARBA00048212"/>
    </source>
</evidence>
<dbReference type="PANTHER" id="PTHR42743:SF11">
    <property type="entry name" value="AMINODEOXYCHORISMATE LYASE"/>
    <property type="match status" value="1"/>
</dbReference>
<dbReference type="AlphaFoldDB" id="D0LV28"/>
<evidence type="ECO:0000256" key="11">
    <source>
        <dbReference type="RuleBase" id="RU004106"/>
    </source>
</evidence>
<dbReference type="KEGG" id="hoh:Hoch_3367"/>
<dbReference type="InterPro" id="IPR018300">
    <property type="entry name" value="Aminotrans_IV_CS"/>
</dbReference>
<keyword evidence="14" id="KW-1185">Reference proteome</keyword>
<evidence type="ECO:0000256" key="1">
    <source>
        <dbReference type="ARBA" id="ARBA00001933"/>
    </source>
</evidence>
<dbReference type="GO" id="GO:0008652">
    <property type="term" value="P:amino acid biosynthetic process"/>
    <property type="evidence" value="ECO:0007669"/>
    <property type="project" value="UniProtKB-ARBA"/>
</dbReference>
<evidence type="ECO:0000256" key="5">
    <source>
        <dbReference type="ARBA" id="ARBA00009320"/>
    </source>
</evidence>
<evidence type="ECO:0000256" key="6">
    <source>
        <dbReference type="ARBA" id="ARBA00013053"/>
    </source>
</evidence>
<dbReference type="HOGENOM" id="CLU_020844_3_0_7"/>
<comment type="catalytic activity">
    <reaction evidence="8">
        <text>L-valine + 2-oxoglutarate = 3-methyl-2-oxobutanoate + L-glutamate</text>
        <dbReference type="Rhea" id="RHEA:24813"/>
        <dbReference type="ChEBI" id="CHEBI:11851"/>
        <dbReference type="ChEBI" id="CHEBI:16810"/>
        <dbReference type="ChEBI" id="CHEBI:29985"/>
        <dbReference type="ChEBI" id="CHEBI:57762"/>
        <dbReference type="EC" id="2.6.1.42"/>
    </reaction>
</comment>
<keyword evidence="13" id="KW-0808">Transferase</keyword>
<dbReference type="RefSeq" id="WP_012828469.1">
    <property type="nucleotide sequence ID" value="NC_013440.1"/>
</dbReference>
<evidence type="ECO:0000256" key="10">
    <source>
        <dbReference type="ARBA" id="ARBA00049229"/>
    </source>
</evidence>
<accession>D0LV28</accession>
<dbReference type="EMBL" id="CP001804">
    <property type="protein sequence ID" value="ACY15869.1"/>
    <property type="molecule type" value="Genomic_DNA"/>
</dbReference>
<evidence type="ECO:0000256" key="3">
    <source>
        <dbReference type="ARBA" id="ARBA00004931"/>
    </source>
</evidence>
<keyword evidence="13" id="KW-0032">Aminotransferase</keyword>
<dbReference type="Gene3D" id="3.30.470.10">
    <property type="match status" value="1"/>
</dbReference>
<dbReference type="Gene3D" id="3.20.10.10">
    <property type="entry name" value="D-amino Acid Aminotransferase, subunit A, domain 2"/>
    <property type="match status" value="1"/>
</dbReference>
<dbReference type="STRING" id="502025.Hoch_3367"/>
<comment type="catalytic activity">
    <reaction evidence="9">
        <text>L-isoleucine + 2-oxoglutarate = (S)-3-methyl-2-oxopentanoate + L-glutamate</text>
        <dbReference type="Rhea" id="RHEA:24801"/>
        <dbReference type="ChEBI" id="CHEBI:16810"/>
        <dbReference type="ChEBI" id="CHEBI:29985"/>
        <dbReference type="ChEBI" id="CHEBI:35146"/>
        <dbReference type="ChEBI" id="CHEBI:58045"/>
        <dbReference type="EC" id="2.6.1.42"/>
    </reaction>
</comment>
<keyword evidence="7 12" id="KW-0663">Pyridoxal phosphate</keyword>
<dbReference type="Pfam" id="PF01063">
    <property type="entry name" value="Aminotran_4"/>
    <property type="match status" value="1"/>
</dbReference>
<dbReference type="InterPro" id="IPR036038">
    <property type="entry name" value="Aminotransferase-like"/>
</dbReference>
<comment type="cofactor">
    <cofactor evidence="1 12">
        <name>pyridoxal 5'-phosphate</name>
        <dbReference type="ChEBI" id="CHEBI:597326"/>
    </cofactor>
</comment>
<organism evidence="13 14">
    <name type="scientific">Haliangium ochraceum (strain DSM 14365 / JCM 11303 / SMP-2)</name>
    <dbReference type="NCBI Taxonomy" id="502025"/>
    <lineage>
        <taxon>Bacteria</taxon>
        <taxon>Pseudomonadati</taxon>
        <taxon>Myxococcota</taxon>
        <taxon>Polyangia</taxon>
        <taxon>Haliangiales</taxon>
        <taxon>Kofleriaceae</taxon>
        <taxon>Haliangium</taxon>
    </lineage>
</organism>
<dbReference type="GO" id="GO:0052656">
    <property type="term" value="F:L-isoleucine-2-oxoglutarate transaminase activity"/>
    <property type="evidence" value="ECO:0007669"/>
    <property type="project" value="RHEA"/>
</dbReference>
<comment type="similarity">
    <text evidence="5 11">Belongs to the class-IV pyridoxal-phosphate-dependent aminotransferase family.</text>
</comment>
<dbReference type="SUPFAM" id="SSF56752">
    <property type="entry name" value="D-aminoacid aminotransferase-like PLP-dependent enzymes"/>
    <property type="match status" value="1"/>
</dbReference>
<dbReference type="InterPro" id="IPR043132">
    <property type="entry name" value="BCAT-like_C"/>
</dbReference>
<dbReference type="GO" id="GO:0052654">
    <property type="term" value="F:L-leucine-2-oxoglutarate transaminase activity"/>
    <property type="evidence" value="ECO:0007669"/>
    <property type="project" value="RHEA"/>
</dbReference>
<sequence length="291" mass="31247">MTAKVFIDGEISDPERAVVPVFDRGFLYGDSVYEVMRTSGGRPVDSDAHLGRLQRSAEAIALRLPPRAAIVAAIEETMAAAGNAESYVRVVVTRGSGPMGLDTALAGEPRLVVIVRPLELPAAAVYERGLKLFIVAYEHGLRRAVAPSIKTGNYLTNVMALHEARRQGADDALMCNAAGQVVEGSSCNLFVVRERRVVTPARDIGLLAGITRQRVMELARGSGIEVDEGALTPEEVLQADELFITSSIRGVVPVASVNDTPPRLPVVGPTTQQIMQLYDDYLAEQARASRA</sequence>
<evidence type="ECO:0000313" key="13">
    <source>
        <dbReference type="EMBL" id="ACY15869.1"/>
    </source>
</evidence>
<dbReference type="InterPro" id="IPR043131">
    <property type="entry name" value="BCAT-like_N"/>
</dbReference>
<reference evidence="13 14" key="1">
    <citation type="journal article" date="2010" name="Stand. Genomic Sci.">
        <title>Complete genome sequence of Haliangium ochraceum type strain (SMP-2).</title>
        <authorList>
            <consortium name="US DOE Joint Genome Institute (JGI-PGF)"/>
            <person name="Ivanova N."/>
            <person name="Daum C."/>
            <person name="Lang E."/>
            <person name="Abt B."/>
            <person name="Kopitz M."/>
            <person name="Saunders E."/>
            <person name="Lapidus A."/>
            <person name="Lucas S."/>
            <person name="Glavina Del Rio T."/>
            <person name="Nolan M."/>
            <person name="Tice H."/>
            <person name="Copeland A."/>
            <person name="Cheng J.F."/>
            <person name="Chen F."/>
            <person name="Bruce D."/>
            <person name="Goodwin L."/>
            <person name="Pitluck S."/>
            <person name="Mavromatis K."/>
            <person name="Pati A."/>
            <person name="Mikhailova N."/>
            <person name="Chen A."/>
            <person name="Palaniappan K."/>
            <person name="Land M."/>
            <person name="Hauser L."/>
            <person name="Chang Y.J."/>
            <person name="Jeffries C.D."/>
            <person name="Detter J.C."/>
            <person name="Brettin T."/>
            <person name="Rohde M."/>
            <person name="Goker M."/>
            <person name="Bristow J."/>
            <person name="Markowitz V."/>
            <person name="Eisen J.A."/>
            <person name="Hugenholtz P."/>
            <person name="Kyrpides N.C."/>
            <person name="Klenk H.P."/>
        </authorList>
    </citation>
    <scope>NUCLEOTIDE SEQUENCE [LARGE SCALE GENOMIC DNA]</scope>
    <source>
        <strain evidence="14">DSM 14365 / CIP 107738 / JCM 11303 / AJ 13395 / SMP-2</strain>
    </source>
</reference>
<dbReference type="GO" id="GO:0052655">
    <property type="term" value="F:L-valine-2-oxoglutarate transaminase activity"/>
    <property type="evidence" value="ECO:0007669"/>
    <property type="project" value="RHEA"/>
</dbReference>
<evidence type="ECO:0000313" key="14">
    <source>
        <dbReference type="Proteomes" id="UP000001880"/>
    </source>
</evidence>
<dbReference type="eggNOG" id="COG0115">
    <property type="taxonomic scope" value="Bacteria"/>
</dbReference>
<protein>
    <recommendedName>
        <fullName evidence="6">branched-chain-amino-acid transaminase</fullName>
        <ecNumber evidence="6">2.6.1.42</ecNumber>
    </recommendedName>
</protein>
<evidence type="ECO:0000256" key="2">
    <source>
        <dbReference type="ARBA" id="ARBA00004824"/>
    </source>
</evidence>
<dbReference type="FunFam" id="3.20.10.10:FF:000002">
    <property type="entry name" value="D-alanine aminotransferase"/>
    <property type="match status" value="1"/>
</dbReference>
<dbReference type="EC" id="2.6.1.42" evidence="6"/>